<protein>
    <submittedName>
        <fullName evidence="1">Uncharacterized protein</fullName>
    </submittedName>
</protein>
<dbReference type="AlphaFoldDB" id="A0AA87CS69"/>
<comment type="caution">
    <text evidence="1">The sequence shown here is derived from an EMBL/GenBank/DDBJ whole genome shotgun (WGS) entry which is preliminary data.</text>
</comment>
<proteinExistence type="predicted"/>
<reference evidence="2" key="1">
    <citation type="submission" date="2008-04" db="EMBL/GenBank/DDBJ databases">
        <title>Draft genome sequence of Providencia stuartii (ATCC 25827).</title>
        <authorList>
            <person name="Sudarsanam P."/>
            <person name="Ley R."/>
            <person name="Guruge J."/>
            <person name="Turnbaugh P.J."/>
            <person name="Mahowald M."/>
            <person name="Liep D."/>
            <person name="Gordon J."/>
        </authorList>
    </citation>
    <scope>NUCLEOTIDE SEQUENCE [LARGE SCALE GENOMIC DNA]</scope>
    <source>
        <strain evidence="2">ATCC 25827</strain>
    </source>
</reference>
<reference evidence="1 2" key="3">
    <citation type="submission" date="2008-05" db="EMBL/GenBank/DDBJ databases">
        <authorList>
            <person name="Fulton L."/>
            <person name="Clifton S."/>
            <person name="Fulton B."/>
            <person name="Xu J."/>
            <person name="Minx P."/>
            <person name="Pepin K.H."/>
            <person name="Johnson M."/>
            <person name="Thiruvilangam P."/>
            <person name="Bhonagiri V."/>
            <person name="Nash W.E."/>
            <person name="Mardis E.R."/>
            <person name="Wilson R.K."/>
        </authorList>
    </citation>
    <scope>NUCLEOTIDE SEQUENCE [LARGE SCALE GENOMIC DNA]</scope>
    <source>
        <strain evidence="1 2">ATCC 25827</strain>
    </source>
</reference>
<evidence type="ECO:0000313" key="1">
    <source>
        <dbReference type="EMBL" id="EDU60601.1"/>
    </source>
</evidence>
<evidence type="ECO:0000313" key="2">
    <source>
        <dbReference type="Proteomes" id="UP000004506"/>
    </source>
</evidence>
<accession>A0AA87CS69</accession>
<organism evidence="1 2">
    <name type="scientific">Providencia stuartii ATCC 25827</name>
    <dbReference type="NCBI Taxonomy" id="471874"/>
    <lineage>
        <taxon>Bacteria</taxon>
        <taxon>Pseudomonadati</taxon>
        <taxon>Pseudomonadota</taxon>
        <taxon>Gammaproteobacteria</taxon>
        <taxon>Enterobacterales</taxon>
        <taxon>Morganellaceae</taxon>
        <taxon>Providencia</taxon>
    </lineage>
</organism>
<dbReference type="EMBL" id="ABJD02000099">
    <property type="protein sequence ID" value="EDU60601.1"/>
    <property type="molecule type" value="Genomic_DNA"/>
</dbReference>
<gene>
    <name evidence="1" type="ORF">PROSTU_01135</name>
</gene>
<reference evidence="2" key="2">
    <citation type="submission" date="2008-04" db="EMBL/GenBank/DDBJ databases">
        <title>Draft genome sequence of Providencia stuartii(ATCC 25827).</title>
        <authorList>
            <person name="Sudarsanam P."/>
            <person name="Ley R."/>
            <person name="Guruge J."/>
            <person name="Turnbaugh P.J."/>
            <person name="Mahowald M."/>
            <person name="Liep D."/>
            <person name="Gordon J."/>
        </authorList>
    </citation>
    <scope>NUCLEOTIDE SEQUENCE [LARGE SCALE GENOMIC DNA]</scope>
    <source>
        <strain evidence="2">ATCC 25827</strain>
    </source>
</reference>
<sequence>MMRAKKRGNKLNLEKVKKNQGAVQNDHTPWFINVSLGCVIP</sequence>
<name>A0AA87CS69_PROST</name>
<dbReference type="Proteomes" id="UP000004506">
    <property type="component" value="Unassembled WGS sequence"/>
</dbReference>